<feature type="transmembrane region" description="Helical" evidence="1">
    <location>
        <begin position="262"/>
        <end position="285"/>
    </location>
</feature>
<feature type="transmembrane region" description="Helical" evidence="1">
    <location>
        <begin position="12"/>
        <end position="34"/>
    </location>
</feature>
<keyword evidence="1" id="KW-0472">Membrane</keyword>
<dbReference type="KEGG" id="hda:BB347_13435"/>
<dbReference type="InterPro" id="IPR011701">
    <property type="entry name" value="MFS"/>
</dbReference>
<name>A0A1N7F4R3_9EURY</name>
<dbReference type="Proteomes" id="UP000185687">
    <property type="component" value="Unassembled WGS sequence"/>
</dbReference>
<dbReference type="Proteomes" id="UP000187321">
    <property type="component" value="Chromosome"/>
</dbReference>
<dbReference type="PROSITE" id="PS50850">
    <property type="entry name" value="MFS"/>
    <property type="match status" value="1"/>
</dbReference>
<accession>A0A1N7F4R3</accession>
<feature type="transmembrane region" description="Helical" evidence="1">
    <location>
        <begin position="234"/>
        <end position="256"/>
    </location>
</feature>
<feature type="domain" description="Major facilitator superfamily (MFS) profile" evidence="2">
    <location>
        <begin position="16"/>
        <end position="411"/>
    </location>
</feature>
<dbReference type="GO" id="GO:0022857">
    <property type="term" value="F:transmembrane transporter activity"/>
    <property type="evidence" value="ECO:0007669"/>
    <property type="project" value="InterPro"/>
</dbReference>
<feature type="transmembrane region" description="Helical" evidence="1">
    <location>
        <begin position="297"/>
        <end position="317"/>
    </location>
</feature>
<dbReference type="SUPFAM" id="SSF103473">
    <property type="entry name" value="MFS general substrate transporter"/>
    <property type="match status" value="1"/>
</dbReference>
<dbReference type="STRING" id="588898.BB347_13435"/>
<organism evidence="4 5">
    <name type="scientific">Natronorubrum daqingense</name>
    <dbReference type="NCBI Taxonomy" id="588898"/>
    <lineage>
        <taxon>Archaea</taxon>
        <taxon>Methanobacteriati</taxon>
        <taxon>Methanobacteriota</taxon>
        <taxon>Stenosarchaea group</taxon>
        <taxon>Halobacteria</taxon>
        <taxon>Halobacteriales</taxon>
        <taxon>Natrialbaceae</taxon>
        <taxon>Natronorubrum</taxon>
    </lineage>
</organism>
<feature type="transmembrane region" description="Helical" evidence="1">
    <location>
        <begin position="388"/>
        <end position="407"/>
    </location>
</feature>
<feature type="transmembrane region" description="Helical" evidence="1">
    <location>
        <begin position="170"/>
        <end position="190"/>
    </location>
</feature>
<reference evidence="3 6" key="1">
    <citation type="submission" date="2017-01" db="EMBL/GenBank/DDBJ databases">
        <title>Complete genome sequence of Haloterrigena daqingensis type strain (JX313T).</title>
        <authorList>
            <person name="Shuang W."/>
        </authorList>
    </citation>
    <scope>NUCLEOTIDE SEQUENCE [LARGE SCALE GENOMIC DNA]</scope>
    <source>
        <strain evidence="3 6">JX313</strain>
    </source>
</reference>
<evidence type="ECO:0000313" key="4">
    <source>
        <dbReference type="EMBL" id="SIR95276.1"/>
    </source>
</evidence>
<feature type="transmembrane region" description="Helical" evidence="1">
    <location>
        <begin position="356"/>
        <end position="376"/>
    </location>
</feature>
<evidence type="ECO:0000259" key="2">
    <source>
        <dbReference type="PROSITE" id="PS50850"/>
    </source>
</evidence>
<dbReference type="EMBL" id="CP019327">
    <property type="protein sequence ID" value="APX97528.1"/>
    <property type="molecule type" value="Genomic_DNA"/>
</dbReference>
<dbReference type="GeneID" id="30956964"/>
<dbReference type="EMBL" id="FTNP01000005">
    <property type="protein sequence ID" value="SIR95276.1"/>
    <property type="molecule type" value="Genomic_DNA"/>
</dbReference>
<keyword evidence="5" id="KW-1185">Reference proteome</keyword>
<feature type="transmembrane region" description="Helical" evidence="1">
    <location>
        <begin position="323"/>
        <end position="344"/>
    </location>
</feature>
<dbReference type="InterPro" id="IPR036259">
    <property type="entry name" value="MFS_trans_sf"/>
</dbReference>
<reference evidence="4 5" key="2">
    <citation type="submission" date="2017-01" db="EMBL/GenBank/DDBJ databases">
        <authorList>
            <person name="Mah S.A."/>
            <person name="Swanson W.J."/>
            <person name="Moy G.W."/>
            <person name="Vacquier V.D."/>
        </authorList>
    </citation>
    <scope>NUCLEOTIDE SEQUENCE [LARGE SCALE GENOMIC DNA]</scope>
    <source>
        <strain evidence="4 5">CGMCC 1.8909</strain>
    </source>
</reference>
<protein>
    <submittedName>
        <fullName evidence="3">MFS transporter</fullName>
    </submittedName>
    <submittedName>
        <fullName evidence="4">Predicted arabinose efflux permease, MFS family</fullName>
    </submittedName>
</protein>
<sequence>MPSESDEDGLYYGWIVVVACFIGTFVVFGLSYSFGVFFERILDEFGHSRGVTSIAFGLQTFTLYIGAVLVGALVDRYGTRQILLAGTGLLCVGLLGTSQAESLFALFLFYGIITGFGMCAVYVVSYATVPRWFDRHVGLAGGIASAGLGAGMLFVAPASTALIEQTGWRTAFLLLTAGATALLLVAAVLIRDDPLAADVTPPENEFVGEPTPATDENLREQLEAVRRIAFTPSFFCLFVGWVAIYTTLYVVFSHIVVYVTDIGISAAVGALVIAIIGGASAVARVGIGHIADAVGRTAVFGTCSAIMGLATIALPFATSSWTLLAFAFVYGIGYGGNGALLSPLTADLFGRENINAVFGLISGSFAVSGLIAPYIAGLGYDSIGTYNPVFIAAGIAAVGGAGLIVLADRLAQSRTPKTAYDSPPG</sequence>
<dbReference type="RefSeq" id="WP_076583081.1">
    <property type="nucleotide sequence ID" value="NZ_CP019327.1"/>
</dbReference>
<feature type="transmembrane region" description="Helical" evidence="1">
    <location>
        <begin position="54"/>
        <end position="74"/>
    </location>
</feature>
<dbReference type="PANTHER" id="PTHR11360">
    <property type="entry name" value="MONOCARBOXYLATE TRANSPORTER"/>
    <property type="match status" value="1"/>
</dbReference>
<evidence type="ECO:0000313" key="5">
    <source>
        <dbReference type="Proteomes" id="UP000185687"/>
    </source>
</evidence>
<proteinExistence type="predicted"/>
<feature type="transmembrane region" description="Helical" evidence="1">
    <location>
        <begin position="103"/>
        <end position="125"/>
    </location>
</feature>
<dbReference type="PANTHER" id="PTHR11360:SF284">
    <property type="entry name" value="EG:103B4.3 PROTEIN-RELATED"/>
    <property type="match status" value="1"/>
</dbReference>
<dbReference type="OrthoDB" id="359492at2157"/>
<keyword evidence="1" id="KW-0812">Transmembrane</keyword>
<evidence type="ECO:0000256" key="1">
    <source>
        <dbReference type="SAM" id="Phobius"/>
    </source>
</evidence>
<dbReference type="InterPro" id="IPR020846">
    <property type="entry name" value="MFS_dom"/>
</dbReference>
<dbReference type="Gene3D" id="1.20.1250.20">
    <property type="entry name" value="MFS general substrate transporter like domains"/>
    <property type="match status" value="2"/>
</dbReference>
<feature type="transmembrane region" description="Helical" evidence="1">
    <location>
        <begin position="137"/>
        <end position="158"/>
    </location>
</feature>
<dbReference type="Pfam" id="PF07690">
    <property type="entry name" value="MFS_1"/>
    <property type="match status" value="1"/>
</dbReference>
<dbReference type="AlphaFoldDB" id="A0A1N7F4R3"/>
<gene>
    <name evidence="3" type="ORF">BB347_13435</name>
    <name evidence="4" type="ORF">SAMN05421809_3002</name>
</gene>
<evidence type="ECO:0000313" key="6">
    <source>
        <dbReference type="Proteomes" id="UP000187321"/>
    </source>
</evidence>
<dbReference type="InterPro" id="IPR050327">
    <property type="entry name" value="Proton-linked_MCT"/>
</dbReference>
<evidence type="ECO:0000313" key="3">
    <source>
        <dbReference type="EMBL" id="APX97528.1"/>
    </source>
</evidence>
<keyword evidence="1" id="KW-1133">Transmembrane helix</keyword>